<dbReference type="PROSITE" id="PS00409">
    <property type="entry name" value="PROKAR_NTER_METHYL"/>
    <property type="match status" value="1"/>
</dbReference>
<comment type="subcellular location">
    <subcellularLocation>
        <location evidence="1">Membrane</location>
        <topology evidence="1">Single-pass membrane protein</topology>
    </subcellularLocation>
</comment>
<evidence type="ECO:0000256" key="2">
    <source>
        <dbReference type="ARBA" id="ARBA00022481"/>
    </source>
</evidence>
<dbReference type="AlphaFoldDB" id="A0A1I6DBJ3"/>
<dbReference type="InterPro" id="IPR012902">
    <property type="entry name" value="N_methyl_site"/>
</dbReference>
<sequence length="168" mass="18087">MRKYFKNRKGFTLVELMMVIAVIGILAAVLVPKMGFMKDSAKETGLEANVRMVEATVNSMIVKYNSSTIWHASNNGYLNTDLKAKLNGNLTNPFSNKKDAVIGNGSTTGQPAVVIFNGAYSAWTGTYSGVAGATVCALSEDNGKIKAEIFYIDKDGKAASNQFVKTVE</sequence>
<dbReference type="Gene3D" id="3.30.700.10">
    <property type="entry name" value="Glycoprotein, Type 4 Pilin"/>
    <property type="match status" value="1"/>
</dbReference>
<keyword evidence="5 6" id="KW-0472">Membrane</keyword>
<dbReference type="Proteomes" id="UP000199584">
    <property type="component" value="Unassembled WGS sequence"/>
</dbReference>
<evidence type="ECO:0000256" key="5">
    <source>
        <dbReference type="ARBA" id="ARBA00023136"/>
    </source>
</evidence>
<evidence type="ECO:0000313" key="8">
    <source>
        <dbReference type="Proteomes" id="UP000199584"/>
    </source>
</evidence>
<name>A0A1I6DBJ3_9FIRM</name>
<evidence type="ECO:0000256" key="1">
    <source>
        <dbReference type="ARBA" id="ARBA00004167"/>
    </source>
</evidence>
<dbReference type="GO" id="GO:0016020">
    <property type="term" value="C:membrane"/>
    <property type="evidence" value="ECO:0007669"/>
    <property type="project" value="UniProtKB-SubCell"/>
</dbReference>
<dbReference type="STRING" id="39060.SAMN05660706_10868"/>
<dbReference type="NCBIfam" id="TIGR02532">
    <property type="entry name" value="IV_pilin_GFxxxE"/>
    <property type="match status" value="1"/>
</dbReference>
<keyword evidence="3 6" id="KW-0812">Transmembrane</keyword>
<protein>
    <submittedName>
        <fullName evidence="7">Type IV pilus assembly protein PilA</fullName>
    </submittedName>
</protein>
<organism evidence="7 8">
    <name type="scientific">Desulfoscipio geothermicus DSM 3669</name>
    <dbReference type="NCBI Taxonomy" id="1121426"/>
    <lineage>
        <taxon>Bacteria</taxon>
        <taxon>Bacillati</taxon>
        <taxon>Bacillota</taxon>
        <taxon>Clostridia</taxon>
        <taxon>Eubacteriales</taxon>
        <taxon>Desulfallaceae</taxon>
        <taxon>Desulfoscipio</taxon>
    </lineage>
</organism>
<keyword evidence="8" id="KW-1185">Reference proteome</keyword>
<dbReference type="InterPro" id="IPR045584">
    <property type="entry name" value="Pilin-like"/>
</dbReference>
<dbReference type="RefSeq" id="WP_245779674.1">
    <property type="nucleotide sequence ID" value="NZ_FOYM01000008.1"/>
</dbReference>
<keyword evidence="2" id="KW-0488">Methylation</keyword>
<dbReference type="PANTHER" id="PTHR30093:SF44">
    <property type="entry name" value="TYPE II SECRETION SYSTEM CORE PROTEIN G"/>
    <property type="match status" value="1"/>
</dbReference>
<evidence type="ECO:0000256" key="6">
    <source>
        <dbReference type="SAM" id="Phobius"/>
    </source>
</evidence>
<evidence type="ECO:0000256" key="4">
    <source>
        <dbReference type="ARBA" id="ARBA00022989"/>
    </source>
</evidence>
<feature type="transmembrane region" description="Helical" evidence="6">
    <location>
        <begin position="12"/>
        <end position="31"/>
    </location>
</feature>
<gene>
    <name evidence="7" type="ORF">SAMN05660706_10868</name>
</gene>
<evidence type="ECO:0000256" key="3">
    <source>
        <dbReference type="ARBA" id="ARBA00022692"/>
    </source>
</evidence>
<dbReference type="EMBL" id="FOYM01000008">
    <property type="protein sequence ID" value="SFR02799.1"/>
    <property type="molecule type" value="Genomic_DNA"/>
</dbReference>
<keyword evidence="4 6" id="KW-1133">Transmembrane helix</keyword>
<dbReference type="PANTHER" id="PTHR30093">
    <property type="entry name" value="GENERAL SECRETION PATHWAY PROTEIN G"/>
    <property type="match status" value="1"/>
</dbReference>
<dbReference type="Pfam" id="PF07963">
    <property type="entry name" value="N_methyl"/>
    <property type="match status" value="1"/>
</dbReference>
<dbReference type="SUPFAM" id="SSF54523">
    <property type="entry name" value="Pili subunits"/>
    <property type="match status" value="1"/>
</dbReference>
<accession>A0A1I6DBJ3</accession>
<proteinExistence type="predicted"/>
<reference evidence="8" key="1">
    <citation type="submission" date="2016-10" db="EMBL/GenBank/DDBJ databases">
        <authorList>
            <person name="Varghese N."/>
            <person name="Submissions S."/>
        </authorList>
    </citation>
    <scope>NUCLEOTIDE SEQUENCE [LARGE SCALE GENOMIC DNA]</scope>
    <source>
        <strain evidence="8">DSM 3669</strain>
    </source>
</reference>
<evidence type="ECO:0000313" key="7">
    <source>
        <dbReference type="EMBL" id="SFR02799.1"/>
    </source>
</evidence>